<name>A0A8S4MXG3_OWEFU</name>
<feature type="region of interest" description="Disordered" evidence="4">
    <location>
        <begin position="39"/>
        <end position="63"/>
    </location>
</feature>
<dbReference type="InterPro" id="IPR036770">
    <property type="entry name" value="Ankyrin_rpt-contain_sf"/>
</dbReference>
<feature type="repeat" description="ANK" evidence="3">
    <location>
        <begin position="323"/>
        <end position="355"/>
    </location>
</feature>
<feature type="repeat" description="ANK" evidence="3">
    <location>
        <begin position="490"/>
        <end position="522"/>
    </location>
</feature>
<evidence type="ECO:0000256" key="1">
    <source>
        <dbReference type="ARBA" id="ARBA00022737"/>
    </source>
</evidence>
<protein>
    <recommendedName>
        <fullName evidence="7">Ankyrin repeat protein</fullName>
    </recommendedName>
</protein>
<dbReference type="PANTHER" id="PTHR24126">
    <property type="entry name" value="ANKYRIN REPEAT, PH AND SEC7 DOMAIN CONTAINING PROTEIN SECG-RELATED"/>
    <property type="match status" value="1"/>
</dbReference>
<evidence type="ECO:0000256" key="2">
    <source>
        <dbReference type="ARBA" id="ARBA00023043"/>
    </source>
</evidence>
<dbReference type="OrthoDB" id="7464126at2759"/>
<dbReference type="Pfam" id="PF12796">
    <property type="entry name" value="Ank_2"/>
    <property type="match status" value="4"/>
</dbReference>
<dbReference type="SMART" id="SM00248">
    <property type="entry name" value="ANK"/>
    <property type="match status" value="11"/>
</dbReference>
<feature type="repeat" description="ANK" evidence="3">
    <location>
        <begin position="627"/>
        <end position="659"/>
    </location>
</feature>
<evidence type="ECO:0000256" key="3">
    <source>
        <dbReference type="PROSITE-ProRule" id="PRU00023"/>
    </source>
</evidence>
<evidence type="ECO:0000256" key="4">
    <source>
        <dbReference type="SAM" id="MobiDB-lite"/>
    </source>
</evidence>
<gene>
    <name evidence="5" type="ORF">OFUS_LOCUS1056</name>
</gene>
<dbReference type="Gene3D" id="1.25.40.20">
    <property type="entry name" value="Ankyrin repeat-containing domain"/>
    <property type="match status" value="3"/>
</dbReference>
<accession>A0A8S4MXG3</accession>
<dbReference type="Proteomes" id="UP000749559">
    <property type="component" value="Unassembled WGS sequence"/>
</dbReference>
<keyword evidence="2 3" id="KW-0040">ANK repeat</keyword>
<feature type="repeat" description="ANK" evidence="3">
    <location>
        <begin position="257"/>
        <end position="289"/>
    </location>
</feature>
<feature type="repeat" description="ANK" evidence="3">
    <location>
        <begin position="223"/>
        <end position="255"/>
    </location>
</feature>
<organism evidence="5 6">
    <name type="scientific">Owenia fusiformis</name>
    <name type="common">Polychaete worm</name>
    <dbReference type="NCBI Taxonomy" id="6347"/>
    <lineage>
        <taxon>Eukaryota</taxon>
        <taxon>Metazoa</taxon>
        <taxon>Spiralia</taxon>
        <taxon>Lophotrochozoa</taxon>
        <taxon>Annelida</taxon>
        <taxon>Polychaeta</taxon>
        <taxon>Sedentaria</taxon>
        <taxon>Canalipalpata</taxon>
        <taxon>Sabellida</taxon>
        <taxon>Oweniida</taxon>
        <taxon>Oweniidae</taxon>
        <taxon>Owenia</taxon>
    </lineage>
</organism>
<feature type="repeat" description="ANK" evidence="3">
    <location>
        <begin position="457"/>
        <end position="489"/>
    </location>
</feature>
<keyword evidence="6" id="KW-1185">Reference proteome</keyword>
<dbReference type="SUPFAM" id="SSF48403">
    <property type="entry name" value="Ankyrin repeat"/>
    <property type="match status" value="2"/>
</dbReference>
<keyword evidence="1" id="KW-0677">Repeat</keyword>
<dbReference type="EMBL" id="CAIIXF020000001">
    <property type="protein sequence ID" value="CAH1773459.1"/>
    <property type="molecule type" value="Genomic_DNA"/>
</dbReference>
<evidence type="ECO:0000313" key="6">
    <source>
        <dbReference type="Proteomes" id="UP000749559"/>
    </source>
</evidence>
<dbReference type="InterPro" id="IPR002110">
    <property type="entry name" value="Ankyrin_rpt"/>
</dbReference>
<evidence type="ECO:0000313" key="5">
    <source>
        <dbReference type="EMBL" id="CAH1773459.1"/>
    </source>
</evidence>
<dbReference type="AlphaFoldDB" id="A0A8S4MXG3"/>
<comment type="caution">
    <text evidence="5">The sequence shown here is derived from an EMBL/GenBank/DDBJ whole genome shotgun (WGS) entry which is preliminary data.</text>
</comment>
<feature type="compositionally biased region" description="Basic and acidic residues" evidence="4">
    <location>
        <begin position="49"/>
        <end position="63"/>
    </location>
</feature>
<sequence>MSLMLGQPDLQTNNHNYNDFVEEKKSIETRKEGIHGVNHNMGKARRNKSKVESKEKRSGHETMQKMLSPANEGTSTLLESKISKERNELTARNYDELQNQTKLVSLNWRFRYIEICKFSISDPELKRESEIREKVYCSVKSRDFKEIERLIWTERVLSSQSIGQIILEILVLWDVAYNDQIQKTGQISENTKWKPFSEKRMDFLKRLFELLGHELNLNVKDHYGHTLLMYALHEKNLDVIQLLLDKGANIDEQSTDNGSTALMMAVKRNLNKCVDLLIAKKANLDMQDKLGKAAIMWSAEESDITRIEELLNKGADVMHVDNEGKNILMYLAETPHAELMKCILEKGIDVNAIDKDGNTALMYAAWANQKACIDELCFLKADPEIKNNKGESVKSISEKSENKNMWKHISFSLKPSKEDWISSFLKAIQDGDNSKLKALFESNESNEFSKNDFPELFGETTFTYALRNGNMDCAKILLENGYDVNDPGSYGKTPLEWAIGANDLDSIKFLLENSADANLNGKKYKRQKEEENQQKEGEKQVNIIRQRIGTDEGYDSLELDCYETPLWATLNLDSVNILELLLNHKADPNIENSFKQTPLIQTMMMKKYNFMEVLLKYKADPNRKDESGDTPLIIAAIDGDHEALELLLRHNADKDAKDSDGHTALYHAEDKKKQQCVEVLTNWKVTDDVTEYEAEKITDAFDDDDCDFLLSIPEVVSFGDEYSISSNTTVLKIKLDDHTEEEVKYKIKNRLEKKYVFEFETSRESELELGSWTRGYLGECSESKGTLGCFIKSKDGQVETYYALTNNRNRWLGICSSRGKRACPAR</sequence>
<dbReference type="PROSITE" id="PS50297">
    <property type="entry name" value="ANK_REP_REGION"/>
    <property type="match status" value="5"/>
</dbReference>
<proteinExistence type="predicted"/>
<evidence type="ECO:0008006" key="7">
    <source>
        <dbReference type="Google" id="ProtNLM"/>
    </source>
</evidence>
<dbReference type="Pfam" id="PF00023">
    <property type="entry name" value="Ank"/>
    <property type="match status" value="1"/>
</dbReference>
<reference evidence="5" key="1">
    <citation type="submission" date="2022-03" db="EMBL/GenBank/DDBJ databases">
        <authorList>
            <person name="Martin C."/>
        </authorList>
    </citation>
    <scope>NUCLEOTIDE SEQUENCE</scope>
</reference>
<dbReference type="PROSITE" id="PS50088">
    <property type="entry name" value="ANK_REPEAT"/>
    <property type="match status" value="6"/>
</dbReference>